<keyword evidence="2" id="KW-1185">Reference proteome</keyword>
<dbReference type="Proteomes" id="UP001239111">
    <property type="component" value="Chromosome 4"/>
</dbReference>
<comment type="caution">
    <text evidence="1">The sequence shown here is derived from an EMBL/GenBank/DDBJ whole genome shotgun (WGS) entry which is preliminary data.</text>
</comment>
<organism evidence="1 2">
    <name type="scientific">Eretmocerus hayati</name>
    <dbReference type="NCBI Taxonomy" id="131215"/>
    <lineage>
        <taxon>Eukaryota</taxon>
        <taxon>Metazoa</taxon>
        <taxon>Ecdysozoa</taxon>
        <taxon>Arthropoda</taxon>
        <taxon>Hexapoda</taxon>
        <taxon>Insecta</taxon>
        <taxon>Pterygota</taxon>
        <taxon>Neoptera</taxon>
        <taxon>Endopterygota</taxon>
        <taxon>Hymenoptera</taxon>
        <taxon>Apocrita</taxon>
        <taxon>Proctotrupomorpha</taxon>
        <taxon>Chalcidoidea</taxon>
        <taxon>Aphelinidae</taxon>
        <taxon>Aphelininae</taxon>
        <taxon>Eretmocerus</taxon>
    </lineage>
</organism>
<evidence type="ECO:0000313" key="1">
    <source>
        <dbReference type="EMBL" id="KAJ8667725.1"/>
    </source>
</evidence>
<proteinExistence type="predicted"/>
<reference evidence="1" key="1">
    <citation type="submission" date="2023-04" db="EMBL/GenBank/DDBJ databases">
        <title>A chromosome-level genome assembly of the parasitoid wasp Eretmocerus hayati.</title>
        <authorList>
            <person name="Zhong Y."/>
            <person name="Liu S."/>
            <person name="Liu Y."/>
        </authorList>
    </citation>
    <scope>NUCLEOTIDE SEQUENCE</scope>
    <source>
        <strain evidence="1">ZJU_SS_LIU_2023</strain>
    </source>
</reference>
<sequence length="904" mass="101031">MILRKGNESKSKRKRKHDTEKDPEPEEDKYLAFKKKTSKDRVNKNKNEAGASTSSSSLDQEAKKKVTESQAAESYVNDSKSSSSLKDVRTSAVISVGPQVNKSAVKLNAALKGESTKVHTSVKSAPVPETEIKTLKTNSHDEEESTSCNVQIIEPCVEDVPETESHESDPGDQVAVQSSLETTSKESGSIDEDISPIIVEAHLKKSTSSYVPKALQDSTDSTKESGAVLLDEKGHRVDPSSIIPRSSRGTSTKRKEDNFRGTISRALQEFYDEMTLAFDSSLAEDDGPSNKNSKDTKALSMDESVKDCESLKDIINKNESAIHSQYSSNTDNVPQFFSLQNKTILVLQPKSQITFLGKLKVQLIYGAVELFGAQFEAVETSALFSVYSPRGYSSITIASSEMDDLYNKEILWDVLTSEGVDRSLETSLHNAIEDCEYGWAVLLLENLENTLTNFLNNHCSFKLFPRIENVKYPWHDPRRAECVLQAYFSTTNPNNDLSILPQWNSDISRQILNRWKSRRVSCTMVVGGRNVGKSTTAKYLINNFLRSTKRVVFLDLDPGQGEMTPPGCLSLNIIDTPLLGPNFTHLRAPFYQLCIEDVSVMNCITKYIESVTKLFNCLMIRKDLRECPIVINTMGFCRGVGLEICIYLIKLISPTDVVQIFSKKPKNNFDLTLVKKNVNSMVTPSVLSNCDLRIFDRRVDYDLHYARTDAEGKRQFETWNMEPRQQREIAVLSYLSQIIENAGDESFCSLTSKTINNIVPYEIPFSSVYISLMKSGVSPTHILAAMNGNIVTLCGVDLDDETSQAERESLKYPMVVIRPPLCTCYGFGIVRGVCMERRCIYINTPLSLEVLRHVNLLSGCSSVPLSLLKPGDSGVMPYKGDRGELPTSRETHRGYFRMDQSKKS</sequence>
<dbReference type="EMBL" id="CM056744">
    <property type="protein sequence ID" value="KAJ8667725.1"/>
    <property type="molecule type" value="Genomic_DNA"/>
</dbReference>
<protein>
    <submittedName>
        <fullName evidence="1">Uncharacterized protein</fullName>
    </submittedName>
</protein>
<accession>A0ACC2NDN0</accession>
<gene>
    <name evidence="1" type="ORF">QAD02_009388</name>
</gene>
<evidence type="ECO:0000313" key="2">
    <source>
        <dbReference type="Proteomes" id="UP001239111"/>
    </source>
</evidence>
<name>A0ACC2NDN0_9HYME</name>